<dbReference type="HAMAP" id="MF_00688">
    <property type="entry name" value="Leu_Phe_trans"/>
    <property type="match status" value="1"/>
</dbReference>
<evidence type="ECO:0000313" key="17">
    <source>
        <dbReference type="Proteomes" id="UP000532247"/>
    </source>
</evidence>
<proteinExistence type="inferred from homology"/>
<dbReference type="GO" id="GO:0008914">
    <property type="term" value="F:leucyl-tRNA--protein transferase activity"/>
    <property type="evidence" value="ECO:0007669"/>
    <property type="project" value="UniProtKB-UniRule"/>
</dbReference>
<evidence type="ECO:0000256" key="11">
    <source>
        <dbReference type="ARBA" id="ARBA00074372"/>
    </source>
</evidence>
<dbReference type="Proteomes" id="UP000532247">
    <property type="component" value="Unassembled WGS sequence"/>
</dbReference>
<name>A0A0H0YPA1_VIBAL</name>
<organism evidence="16 17">
    <name type="scientific">Vibrio alginolyticus</name>
    <dbReference type="NCBI Taxonomy" id="663"/>
    <lineage>
        <taxon>Bacteria</taxon>
        <taxon>Pseudomonadati</taxon>
        <taxon>Pseudomonadota</taxon>
        <taxon>Gammaproteobacteria</taxon>
        <taxon>Vibrionales</taxon>
        <taxon>Vibrionaceae</taxon>
        <taxon>Vibrio</taxon>
    </lineage>
</organism>
<dbReference type="InterPro" id="IPR042203">
    <property type="entry name" value="Leu/Phe-tRNA_Trfase_C"/>
</dbReference>
<comment type="catalytic activity">
    <reaction evidence="6 15">
        <text>N-terminal L-arginyl-[protein] + L-leucyl-tRNA(Leu) = N-terminal L-leucyl-L-arginyl-[protein] + tRNA(Leu) + H(+)</text>
        <dbReference type="Rhea" id="RHEA:50416"/>
        <dbReference type="Rhea" id="RHEA-COMP:9613"/>
        <dbReference type="Rhea" id="RHEA-COMP:9622"/>
        <dbReference type="Rhea" id="RHEA-COMP:12672"/>
        <dbReference type="Rhea" id="RHEA-COMP:12673"/>
        <dbReference type="ChEBI" id="CHEBI:15378"/>
        <dbReference type="ChEBI" id="CHEBI:64719"/>
        <dbReference type="ChEBI" id="CHEBI:78442"/>
        <dbReference type="ChEBI" id="CHEBI:78494"/>
        <dbReference type="ChEBI" id="CHEBI:133044"/>
        <dbReference type="EC" id="2.3.2.6"/>
    </reaction>
</comment>
<dbReference type="Gene3D" id="3.40.630.70">
    <property type="entry name" value="Leucyl/phenylalanyl-tRNA-protein transferase, C-terminal domain"/>
    <property type="match status" value="1"/>
</dbReference>
<dbReference type="SUPFAM" id="SSF55729">
    <property type="entry name" value="Acyl-CoA N-acyltransferases (Nat)"/>
    <property type="match status" value="1"/>
</dbReference>
<evidence type="ECO:0000256" key="14">
    <source>
        <dbReference type="ARBA" id="ARBA00083640"/>
    </source>
</evidence>
<evidence type="ECO:0000256" key="6">
    <source>
        <dbReference type="ARBA" id="ARBA00050652"/>
    </source>
</evidence>
<comment type="similarity">
    <text evidence="9 15">Belongs to the L/F-transferase family.</text>
</comment>
<dbReference type="InterPro" id="IPR042221">
    <property type="entry name" value="Leu/Phe-tRNA_Trfase_N"/>
</dbReference>
<comment type="catalytic activity">
    <reaction evidence="7 15">
        <text>N-terminal L-lysyl-[protein] + L-leucyl-tRNA(Leu) = N-terminal L-leucyl-L-lysyl-[protein] + tRNA(Leu) + H(+)</text>
        <dbReference type="Rhea" id="RHEA:12340"/>
        <dbReference type="Rhea" id="RHEA-COMP:9613"/>
        <dbReference type="Rhea" id="RHEA-COMP:9622"/>
        <dbReference type="Rhea" id="RHEA-COMP:12670"/>
        <dbReference type="Rhea" id="RHEA-COMP:12671"/>
        <dbReference type="ChEBI" id="CHEBI:15378"/>
        <dbReference type="ChEBI" id="CHEBI:65249"/>
        <dbReference type="ChEBI" id="CHEBI:78442"/>
        <dbReference type="ChEBI" id="CHEBI:78494"/>
        <dbReference type="ChEBI" id="CHEBI:133043"/>
        <dbReference type="EC" id="2.3.2.6"/>
    </reaction>
</comment>
<evidence type="ECO:0000256" key="2">
    <source>
        <dbReference type="ARBA" id="ARBA00022490"/>
    </source>
</evidence>
<dbReference type="FunFam" id="3.40.630.70:FF:000001">
    <property type="entry name" value="Leucyl/phenylalanyl-tRNA--protein transferase"/>
    <property type="match status" value="1"/>
</dbReference>
<evidence type="ECO:0000256" key="4">
    <source>
        <dbReference type="ARBA" id="ARBA00023315"/>
    </source>
</evidence>
<gene>
    <name evidence="15" type="primary">aat</name>
    <name evidence="16" type="ORF">F0254_00365</name>
</gene>
<evidence type="ECO:0000256" key="15">
    <source>
        <dbReference type="HAMAP-Rule" id="MF_00688"/>
    </source>
</evidence>
<keyword evidence="2 15" id="KW-0963">Cytoplasm</keyword>
<evidence type="ECO:0000313" key="16">
    <source>
        <dbReference type="EMBL" id="NOI07315.1"/>
    </source>
</evidence>
<sequence length="235" mass="26841">MAIYLTELDETFNFPSPYKALSDPNGLLAFGGDLNPMRILNGYYQGIFPWYGPGEPILWWSPSPRAVFDPLQFKPSKSLKKFQRKHNYKVTLNFATEEVIRLCSSTRPAEETWLNEEMQASYIELAKLGHCHSVEVWHDNNLIGGLYGICVGQLFCGESMFSLKDNASKIALWYLCNHLASKQGQLIDCQVMNSHLASLGAFELERDEFMQKLLSLREKQTLFDAYQPQVLQDSV</sequence>
<dbReference type="PANTHER" id="PTHR30098">
    <property type="entry name" value="LEUCYL/PHENYLALANYL-TRNA--PROTEIN TRANSFERASE"/>
    <property type="match status" value="1"/>
</dbReference>
<dbReference type="NCBIfam" id="TIGR00667">
    <property type="entry name" value="aat"/>
    <property type="match status" value="1"/>
</dbReference>
<dbReference type="GO" id="GO:0005737">
    <property type="term" value="C:cytoplasm"/>
    <property type="evidence" value="ECO:0007669"/>
    <property type="project" value="UniProtKB-SubCell"/>
</dbReference>
<comment type="subcellular location">
    <subcellularLocation>
        <location evidence="1 15">Cytoplasm</location>
    </subcellularLocation>
</comment>
<reference evidence="16 17" key="1">
    <citation type="submission" date="2019-09" db="EMBL/GenBank/DDBJ databases">
        <title>Draft genome sequencing and comparative genomics of hatchery-associated Vibrios.</title>
        <authorList>
            <person name="Kehlet-Delgado H."/>
            <person name="Mueller R.S."/>
        </authorList>
    </citation>
    <scope>NUCLEOTIDE SEQUENCE [LARGE SCALE GENOMIC DNA]</scope>
    <source>
        <strain evidence="16 17">081416A</strain>
    </source>
</reference>
<dbReference type="PANTHER" id="PTHR30098:SF2">
    <property type="entry name" value="LEUCYL_PHENYLALANYL-TRNA--PROTEIN TRANSFERASE"/>
    <property type="match status" value="1"/>
</dbReference>
<evidence type="ECO:0000256" key="1">
    <source>
        <dbReference type="ARBA" id="ARBA00004496"/>
    </source>
</evidence>
<dbReference type="Gene3D" id="3.30.70.3550">
    <property type="entry name" value="Leucyl/phenylalanyl-tRNA-protein transferase, N-terminal domain"/>
    <property type="match status" value="1"/>
</dbReference>
<evidence type="ECO:0000256" key="5">
    <source>
        <dbReference type="ARBA" id="ARBA00050607"/>
    </source>
</evidence>
<dbReference type="Pfam" id="PF03588">
    <property type="entry name" value="Leu_Phe_trans"/>
    <property type="match status" value="1"/>
</dbReference>
<evidence type="ECO:0000256" key="7">
    <source>
        <dbReference type="ARBA" id="ARBA00051538"/>
    </source>
</evidence>
<evidence type="ECO:0000256" key="9">
    <source>
        <dbReference type="ARBA" id="ARBA00061535"/>
    </source>
</evidence>
<evidence type="ECO:0000256" key="10">
    <source>
        <dbReference type="ARBA" id="ARBA00066767"/>
    </source>
</evidence>
<evidence type="ECO:0000256" key="8">
    <source>
        <dbReference type="ARBA" id="ARBA00054043"/>
    </source>
</evidence>
<protein>
    <recommendedName>
        <fullName evidence="11 15">Leucyl/phenylalanyl-tRNA--protein transferase</fullName>
        <ecNumber evidence="10 15">2.3.2.6</ecNumber>
    </recommendedName>
    <alternativeName>
        <fullName evidence="12 15">L/F-transferase</fullName>
    </alternativeName>
    <alternativeName>
        <fullName evidence="13 15">Leucyltransferase</fullName>
    </alternativeName>
    <alternativeName>
        <fullName evidence="14 15">Phenyalanyltransferase</fullName>
    </alternativeName>
</protein>
<dbReference type="EMBL" id="VTYF01000001">
    <property type="protein sequence ID" value="NOI07315.1"/>
    <property type="molecule type" value="Genomic_DNA"/>
</dbReference>
<dbReference type="EC" id="2.3.2.6" evidence="10 15"/>
<evidence type="ECO:0000256" key="3">
    <source>
        <dbReference type="ARBA" id="ARBA00022679"/>
    </source>
</evidence>
<comment type="caution">
    <text evidence="16">The sequence shown here is derived from an EMBL/GenBank/DDBJ whole genome shotgun (WGS) entry which is preliminary data.</text>
</comment>
<evidence type="ECO:0000256" key="12">
    <source>
        <dbReference type="ARBA" id="ARBA00077136"/>
    </source>
</evidence>
<dbReference type="InterPro" id="IPR016181">
    <property type="entry name" value="Acyl_CoA_acyltransferase"/>
</dbReference>
<dbReference type="RefSeq" id="WP_005387881.1">
    <property type="nucleotide sequence ID" value="NZ_AP023185.1"/>
</dbReference>
<evidence type="ECO:0000256" key="13">
    <source>
        <dbReference type="ARBA" id="ARBA00077165"/>
    </source>
</evidence>
<keyword evidence="3 15" id="KW-0808">Transferase</keyword>
<comment type="function">
    <text evidence="8 15">Functions in the N-end rule pathway of protein degradation where it conjugates Leu, Phe and, less efficiently, Met from aminoacyl-tRNAs to the N-termini of proteins containing an N-terminal arginine or lysine.</text>
</comment>
<dbReference type="GO" id="GO:0030163">
    <property type="term" value="P:protein catabolic process"/>
    <property type="evidence" value="ECO:0007669"/>
    <property type="project" value="UniProtKB-UniRule"/>
</dbReference>
<keyword evidence="4 15" id="KW-0012">Acyltransferase</keyword>
<dbReference type="InterPro" id="IPR004616">
    <property type="entry name" value="Leu/Phe-tRNA_Trfase"/>
</dbReference>
<comment type="catalytic activity">
    <reaction evidence="5 15">
        <text>L-phenylalanyl-tRNA(Phe) + an N-terminal L-alpha-aminoacyl-[protein] = an N-terminal L-phenylalanyl-L-alpha-aminoacyl-[protein] + tRNA(Phe)</text>
        <dbReference type="Rhea" id="RHEA:43632"/>
        <dbReference type="Rhea" id="RHEA-COMP:9668"/>
        <dbReference type="Rhea" id="RHEA-COMP:9699"/>
        <dbReference type="Rhea" id="RHEA-COMP:10636"/>
        <dbReference type="Rhea" id="RHEA-COMP:10637"/>
        <dbReference type="ChEBI" id="CHEBI:78442"/>
        <dbReference type="ChEBI" id="CHEBI:78531"/>
        <dbReference type="ChEBI" id="CHEBI:78597"/>
        <dbReference type="ChEBI" id="CHEBI:83561"/>
        <dbReference type="EC" id="2.3.2.6"/>
    </reaction>
</comment>
<dbReference type="FunFam" id="3.30.70.3550:FF:000001">
    <property type="entry name" value="Leucyl/phenylalanyl-tRNA--protein transferase"/>
    <property type="match status" value="1"/>
</dbReference>
<accession>A0A0H0YPA1</accession>
<dbReference type="AlphaFoldDB" id="A0A0H0YPA1"/>